<feature type="coiled-coil region" evidence="1">
    <location>
        <begin position="41"/>
        <end position="68"/>
    </location>
</feature>
<accession>A0ABS9MSS5</accession>
<organism evidence="4 5">
    <name type="scientific">Mesosutterella porci</name>
    <dbReference type="NCBI Taxonomy" id="2915351"/>
    <lineage>
        <taxon>Bacteria</taxon>
        <taxon>Pseudomonadati</taxon>
        <taxon>Pseudomonadota</taxon>
        <taxon>Betaproteobacteria</taxon>
        <taxon>Burkholderiales</taxon>
        <taxon>Sutterellaceae</taxon>
        <taxon>Mesosutterella</taxon>
    </lineage>
</organism>
<reference evidence="4 5" key="1">
    <citation type="submission" date="2022-02" db="EMBL/GenBank/DDBJ databases">
        <title>Mesosutterella porci, a novel member of the family Sutterellaceae from pig feces.</title>
        <authorList>
            <person name="Wylensek D."/>
            <person name="Clavel T."/>
        </authorList>
    </citation>
    <scope>NUCLEOTIDE SEQUENCE [LARGE SCALE GENOMIC DNA]</scope>
    <source>
        <strain evidence="5">oilRF-744-wt-GAM-9</strain>
    </source>
</reference>
<gene>
    <name evidence="4" type="ORF">MAF45_06310</name>
</gene>
<dbReference type="Gene3D" id="1.20.1270.180">
    <property type="match status" value="1"/>
</dbReference>
<dbReference type="Proteomes" id="UP001297600">
    <property type="component" value="Unassembled WGS sequence"/>
</dbReference>
<feature type="chain" id="PRO_5047292633" evidence="2">
    <location>
        <begin position="25"/>
        <end position="153"/>
    </location>
</feature>
<comment type="caution">
    <text evidence="4">The sequence shown here is derived from an EMBL/GenBank/DDBJ whole genome shotgun (WGS) entry which is preliminary data.</text>
</comment>
<keyword evidence="2" id="KW-0732">Signal</keyword>
<feature type="signal peptide" evidence="2">
    <location>
        <begin position="1"/>
        <end position="24"/>
    </location>
</feature>
<sequence length="153" mass="16563">MAFGKCAFCASASFLMLVSASVQAEALSECYKNAENRVQVRQCLQKELDQTQREYEEILEKLSAQLSDREGQPYGAGQKKHKRAGGLTSMLSSANSAFELYAKKECGFESAMMGSGTGAGNQMIACRINLLHTRIGALSSFLRFSPGSSGNNQ</sequence>
<dbReference type="Pfam" id="PF07007">
    <property type="entry name" value="LprI"/>
    <property type="match status" value="1"/>
</dbReference>
<keyword evidence="5" id="KW-1185">Reference proteome</keyword>
<dbReference type="EMBL" id="JAKNCT010000007">
    <property type="protein sequence ID" value="MCG5031058.1"/>
    <property type="molecule type" value="Genomic_DNA"/>
</dbReference>
<evidence type="ECO:0000313" key="4">
    <source>
        <dbReference type="EMBL" id="MCG5031058.1"/>
    </source>
</evidence>
<evidence type="ECO:0000259" key="3">
    <source>
        <dbReference type="Pfam" id="PF07007"/>
    </source>
</evidence>
<evidence type="ECO:0000256" key="1">
    <source>
        <dbReference type="SAM" id="Coils"/>
    </source>
</evidence>
<keyword evidence="1" id="KW-0175">Coiled coil</keyword>
<evidence type="ECO:0000256" key="2">
    <source>
        <dbReference type="SAM" id="SignalP"/>
    </source>
</evidence>
<proteinExistence type="predicted"/>
<name>A0ABS9MSS5_9BURK</name>
<dbReference type="RefSeq" id="WP_237978716.1">
    <property type="nucleotide sequence ID" value="NZ_JAKNCT010000007.1"/>
</dbReference>
<evidence type="ECO:0000313" key="5">
    <source>
        <dbReference type="Proteomes" id="UP001297600"/>
    </source>
</evidence>
<dbReference type="InterPro" id="IPR009739">
    <property type="entry name" value="LprI-like_N"/>
</dbReference>
<feature type="domain" description="Lysozyme inhibitor LprI-like N-terminal" evidence="3">
    <location>
        <begin position="32"/>
        <end position="138"/>
    </location>
</feature>
<protein>
    <submittedName>
        <fullName evidence="4">Lysozyme inhibitor LprI family protein</fullName>
    </submittedName>
</protein>